<keyword evidence="4" id="KW-0574">Periplasm</keyword>
<reference evidence="6" key="2">
    <citation type="submission" date="2010-01" db="EMBL/GenBank/DDBJ databases">
        <title>The complete genome of Conexibacter woesei DSM 14684.</title>
        <authorList>
            <consortium name="US DOE Joint Genome Institute (JGI-PGF)"/>
            <person name="Lucas S."/>
            <person name="Copeland A."/>
            <person name="Lapidus A."/>
            <person name="Glavina del Rio T."/>
            <person name="Dalin E."/>
            <person name="Tice H."/>
            <person name="Bruce D."/>
            <person name="Goodwin L."/>
            <person name="Pitluck S."/>
            <person name="Kyrpides N."/>
            <person name="Mavromatis K."/>
            <person name="Ivanova N."/>
            <person name="Mikhailova N."/>
            <person name="Chertkov O."/>
            <person name="Brettin T."/>
            <person name="Detter J.C."/>
            <person name="Han C."/>
            <person name="Larimer F."/>
            <person name="Land M."/>
            <person name="Hauser L."/>
            <person name="Markowitz V."/>
            <person name="Cheng J.-F."/>
            <person name="Hugenholtz P."/>
            <person name="Woyke T."/>
            <person name="Wu D."/>
            <person name="Pukall R."/>
            <person name="Steenblock K."/>
            <person name="Schneider S."/>
            <person name="Klenk H.-P."/>
            <person name="Eisen J.A."/>
        </authorList>
    </citation>
    <scope>NUCLEOTIDE SEQUENCE [LARGE SCALE GENOMIC DNA]</scope>
    <source>
        <strain evidence="6">DSM 14684 / CIP 108061 / JCM 11494 / NBRC 100937 / ID131577</strain>
    </source>
</reference>
<evidence type="ECO:0000256" key="4">
    <source>
        <dbReference type="ARBA" id="ARBA00022764"/>
    </source>
</evidence>
<dbReference type="GO" id="GO:0019808">
    <property type="term" value="F:polyamine binding"/>
    <property type="evidence" value="ECO:0007669"/>
    <property type="project" value="InterPro"/>
</dbReference>
<dbReference type="RefSeq" id="WP_012933897.1">
    <property type="nucleotide sequence ID" value="NC_013739.1"/>
</dbReference>
<dbReference type="HOGENOM" id="CLU_026974_1_3_11"/>
<dbReference type="PROSITE" id="PS51318">
    <property type="entry name" value="TAT"/>
    <property type="match status" value="1"/>
</dbReference>
<reference evidence="5 6" key="1">
    <citation type="journal article" date="2010" name="Stand. Genomic Sci.">
        <title>Complete genome sequence of Conexibacter woesei type strain (ID131577).</title>
        <authorList>
            <person name="Pukall R."/>
            <person name="Lapidus A."/>
            <person name="Glavina Del Rio T."/>
            <person name="Copeland A."/>
            <person name="Tice H."/>
            <person name="Cheng J.-F."/>
            <person name="Lucas S."/>
            <person name="Chen F."/>
            <person name="Nolan M."/>
            <person name="Bruce D."/>
            <person name="Goodwin L."/>
            <person name="Pitluck S."/>
            <person name="Mavromatis K."/>
            <person name="Ivanova N."/>
            <person name="Ovchinnikova G."/>
            <person name="Pati A."/>
            <person name="Chen A."/>
            <person name="Palaniappan K."/>
            <person name="Land M."/>
            <person name="Hauser L."/>
            <person name="Chang Y.-J."/>
            <person name="Jeffries C.D."/>
            <person name="Chain P."/>
            <person name="Meincke L."/>
            <person name="Sims D."/>
            <person name="Brettin T."/>
            <person name="Detter J.C."/>
            <person name="Rohde M."/>
            <person name="Goeker M."/>
            <person name="Bristow J."/>
            <person name="Eisen J.A."/>
            <person name="Markowitz V."/>
            <person name="Kyrpides N.C."/>
            <person name="Klenk H.-P."/>
            <person name="Hugenholtz P."/>
        </authorList>
    </citation>
    <scope>NUCLEOTIDE SEQUENCE [LARGE SCALE GENOMIC DNA]</scope>
    <source>
        <strain evidence="6">DSM 14684 / CIP 108061 / JCM 11494 / NBRC 100937 / ID131577</strain>
    </source>
</reference>
<keyword evidence="6" id="KW-1185">Reference proteome</keyword>
<comment type="subcellular location">
    <subcellularLocation>
        <location evidence="1">Periplasm</location>
    </subcellularLocation>
</comment>
<dbReference type="CDD" id="cd13590">
    <property type="entry name" value="PBP2_PotD_PotF_like"/>
    <property type="match status" value="1"/>
</dbReference>
<dbReference type="PRINTS" id="PR00909">
    <property type="entry name" value="SPERMDNBNDNG"/>
</dbReference>
<dbReference type="STRING" id="469383.Cwoe_2423"/>
<dbReference type="PANTHER" id="PTHR30222:SF17">
    <property type="entry name" value="SPERMIDINE_PUTRESCINE-BINDING PERIPLASMIC PROTEIN"/>
    <property type="match status" value="1"/>
</dbReference>
<dbReference type="GO" id="GO:0042597">
    <property type="term" value="C:periplasmic space"/>
    <property type="evidence" value="ECO:0007669"/>
    <property type="project" value="UniProtKB-SubCell"/>
</dbReference>
<evidence type="ECO:0000256" key="1">
    <source>
        <dbReference type="ARBA" id="ARBA00004418"/>
    </source>
</evidence>
<dbReference type="SUPFAM" id="SSF53850">
    <property type="entry name" value="Periplasmic binding protein-like II"/>
    <property type="match status" value="1"/>
</dbReference>
<keyword evidence="3" id="KW-0732">Signal</keyword>
<dbReference type="eggNOG" id="COG0687">
    <property type="taxonomic scope" value="Bacteria"/>
</dbReference>
<dbReference type="PANTHER" id="PTHR30222">
    <property type="entry name" value="SPERMIDINE/PUTRESCINE-BINDING PERIPLASMIC PROTEIN"/>
    <property type="match status" value="1"/>
</dbReference>
<dbReference type="Pfam" id="PF13416">
    <property type="entry name" value="SBP_bac_8"/>
    <property type="match status" value="1"/>
</dbReference>
<evidence type="ECO:0000313" key="6">
    <source>
        <dbReference type="Proteomes" id="UP000008229"/>
    </source>
</evidence>
<name>D3F7I4_CONWI</name>
<dbReference type="EMBL" id="CP001854">
    <property type="protein sequence ID" value="ADB50846.1"/>
    <property type="molecule type" value="Genomic_DNA"/>
</dbReference>
<dbReference type="Gene3D" id="3.40.190.10">
    <property type="entry name" value="Periplasmic binding protein-like II"/>
    <property type="match status" value="2"/>
</dbReference>
<evidence type="ECO:0000256" key="3">
    <source>
        <dbReference type="ARBA" id="ARBA00022729"/>
    </source>
</evidence>
<dbReference type="GO" id="GO:0015846">
    <property type="term" value="P:polyamine transport"/>
    <property type="evidence" value="ECO:0007669"/>
    <property type="project" value="InterPro"/>
</dbReference>
<dbReference type="InterPro" id="IPR001188">
    <property type="entry name" value="Sperm_putr-bd"/>
</dbReference>
<sequence length="376" mass="41030" precursor="true">MTRPVLGRRPNRREFMHAGAGLAAAIYLSGCGGSSSKSSSDLKAPPAEVDGDLAYYAPTDYVPEEVLKGFEKEYGVKINQTYFSTVDEMIQKLGAGAPYDVTFLPSNFFGRATEANLLLPIDHSTMRNWGQVTDLFLDPPFEPRARHLAGPYVMGGVGLAYRKDQVSGLTGSWDDLWRIAPEIPGRSFIFDDVTVSMTMALARLGLPTDTSDPGDLNKAADALIELRKSLGGFASSAGEKLTDGQALLLMNYTGATFSSLSESKFADQIGFEFCRETLGFNADCLVVPSAAKHPGTGLVFCDYLLRPDNMKKIVDFVGYPVGTDAGLDAYRRLVARYPFLDYDEKIYSNADVWLSSLTGAQLRAWNQAWTRVKASA</sequence>
<gene>
    <name evidence="5" type="ordered locus">Cwoe_2423</name>
</gene>
<dbReference type="InterPro" id="IPR006059">
    <property type="entry name" value="SBP"/>
</dbReference>
<accession>D3F7I4</accession>
<keyword evidence="2" id="KW-0813">Transport</keyword>
<dbReference type="InterPro" id="IPR006311">
    <property type="entry name" value="TAT_signal"/>
</dbReference>
<evidence type="ECO:0000313" key="5">
    <source>
        <dbReference type="EMBL" id="ADB50846.1"/>
    </source>
</evidence>
<dbReference type="AlphaFoldDB" id="D3F7I4"/>
<dbReference type="KEGG" id="cwo:Cwoe_2423"/>
<evidence type="ECO:0000256" key="2">
    <source>
        <dbReference type="ARBA" id="ARBA00022448"/>
    </source>
</evidence>
<proteinExistence type="predicted"/>
<organism evidence="5 6">
    <name type="scientific">Conexibacter woesei (strain DSM 14684 / CCUG 47730 / CIP 108061 / JCM 11494 / NBRC 100937 / ID131577)</name>
    <dbReference type="NCBI Taxonomy" id="469383"/>
    <lineage>
        <taxon>Bacteria</taxon>
        <taxon>Bacillati</taxon>
        <taxon>Actinomycetota</taxon>
        <taxon>Thermoleophilia</taxon>
        <taxon>Solirubrobacterales</taxon>
        <taxon>Conexibacteraceae</taxon>
        <taxon>Conexibacter</taxon>
    </lineage>
</organism>
<protein>
    <submittedName>
        <fullName evidence="5">Extracellular solute-binding protein family 1</fullName>
    </submittedName>
</protein>
<dbReference type="Proteomes" id="UP000008229">
    <property type="component" value="Chromosome"/>
</dbReference>